<evidence type="ECO:0000256" key="2">
    <source>
        <dbReference type="ARBA" id="ARBA00023157"/>
    </source>
</evidence>
<dbReference type="GeneTree" id="ENSGT00940000165245"/>
<dbReference type="SMART" id="SM00215">
    <property type="entry name" value="VWC_out"/>
    <property type="match status" value="1"/>
</dbReference>
<organism evidence="5 6">
    <name type="scientific">Electrophorus electricus</name>
    <name type="common">Electric eel</name>
    <name type="synonym">Gymnotus electricus</name>
    <dbReference type="NCBI Taxonomy" id="8005"/>
    <lineage>
        <taxon>Eukaryota</taxon>
        <taxon>Metazoa</taxon>
        <taxon>Chordata</taxon>
        <taxon>Craniata</taxon>
        <taxon>Vertebrata</taxon>
        <taxon>Euteleostomi</taxon>
        <taxon>Actinopterygii</taxon>
        <taxon>Neopterygii</taxon>
        <taxon>Teleostei</taxon>
        <taxon>Ostariophysi</taxon>
        <taxon>Gymnotiformes</taxon>
        <taxon>Gymnotoidei</taxon>
        <taxon>Gymnotidae</taxon>
        <taxon>Electrophorus</taxon>
    </lineage>
</organism>
<sequence length="618" mass="68761">MCCMLGSRSGYHKEWTGYPDKLFQTNSYVCKTFGSGVFQTFNGTLFHVKSTCPFTLTRFTFAGVDCSITVQREPTGLMNRVVILVNKVTTILQNGVVSVEGNRYLLPIKSTKILVFKITLPFDHTYQHVYQYGIYIMLKSKVLPFSVTWLSSSGGISSISVSWQPPLQTVELDLVLSFQSKDCEVMSYAKECRLSKFDTYMQLCLQNMFPKVNINAKCAFIKEIVYLCGNKTHLWSLWRKITLCQEPSCPGDLTYQELGPAFPPTCSNPQPNSDALINTCLPPAGMVVNDRADDFRSVRVTDCPCVHGGKTYAPGQSIISKCQSCVCKEGKWVCSPNACPPRCIIEGQVVTTFDGKQYSLPGKCTYVAAKGLSWTVTIKFSHTDMSIEEMNLDVYNVCFYASVFLLRMLISRSCHCSTLICVWTGFLTEHATVFWQSSMFVQVRTSFGMKMQVQVSPEIQLYLYMPPTERTKGLCGTYNNNTEDDFTTSSGIIENSARPFASSWTVGVCSLDDLPICMNTNNEIFAEDKCAQLTNTSGVFASFLPRLIRMSVCLQACVQRICQCTSGLQKCLCVALGNYAKACASQGIDVGDWRAASSCSKYISLRTIGLTLLNRTTA</sequence>
<evidence type="ECO:0000256" key="3">
    <source>
        <dbReference type="ARBA" id="ARBA00023180"/>
    </source>
</evidence>
<dbReference type="PANTHER" id="PTHR11339:SF408">
    <property type="entry name" value="MUCIN-5B"/>
    <property type="match status" value="1"/>
</dbReference>
<dbReference type="OMA" id="CINTENE"/>
<accession>A0A4W4G7E5</accession>
<feature type="domain" description="VWFD" evidence="4">
    <location>
        <begin position="341"/>
        <end position="518"/>
    </location>
</feature>
<dbReference type="SUPFAM" id="SSF57603">
    <property type="entry name" value="FnI-like domain"/>
    <property type="match status" value="1"/>
</dbReference>
<dbReference type="Pfam" id="PF23244">
    <property type="entry name" value="VWF"/>
    <property type="match status" value="1"/>
</dbReference>
<reference evidence="5" key="4">
    <citation type="submission" date="2025-08" db="UniProtKB">
        <authorList>
            <consortium name="Ensembl"/>
        </authorList>
    </citation>
    <scope>IDENTIFICATION</scope>
</reference>
<keyword evidence="6" id="KW-1185">Reference proteome</keyword>
<keyword evidence="3" id="KW-0325">Glycoprotein</keyword>
<keyword evidence="2" id="KW-1015">Disulfide bond</keyword>
<name>A0A4W4G7E5_ELEEL</name>
<evidence type="ECO:0000259" key="4">
    <source>
        <dbReference type="PROSITE" id="PS51233"/>
    </source>
</evidence>
<reference evidence="6" key="2">
    <citation type="journal article" date="2017" name="Sci. Adv.">
        <title>A tail of two voltages: Proteomic comparison of the three electric organs of the electric eel.</title>
        <authorList>
            <person name="Traeger L.L."/>
            <person name="Sabat G."/>
            <person name="Barrett-Wilt G.A."/>
            <person name="Wells G.B."/>
            <person name="Sussman M.R."/>
        </authorList>
    </citation>
    <scope>NUCLEOTIDE SEQUENCE [LARGE SCALE GENOMIC DNA]</scope>
</reference>
<proteinExistence type="predicted"/>
<dbReference type="InterPro" id="IPR001846">
    <property type="entry name" value="VWF_type-D"/>
</dbReference>
<evidence type="ECO:0000256" key="1">
    <source>
        <dbReference type="ARBA" id="ARBA00022737"/>
    </source>
</evidence>
<evidence type="ECO:0000313" key="5">
    <source>
        <dbReference type="Ensembl" id="ENSEEEP00000032263.2"/>
    </source>
</evidence>
<dbReference type="STRING" id="8005.ENSEEEP00000032263"/>
<dbReference type="Pfam" id="PF00094">
    <property type="entry name" value="VWD"/>
    <property type="match status" value="2"/>
</dbReference>
<evidence type="ECO:0000313" key="6">
    <source>
        <dbReference type="Proteomes" id="UP000314983"/>
    </source>
</evidence>
<dbReference type="GO" id="GO:0005615">
    <property type="term" value="C:extracellular space"/>
    <property type="evidence" value="ECO:0007669"/>
    <property type="project" value="TreeGrafter"/>
</dbReference>
<dbReference type="SMART" id="SM00216">
    <property type="entry name" value="VWD"/>
    <property type="match status" value="1"/>
</dbReference>
<dbReference type="AlphaFoldDB" id="A0A4W4G7E5"/>
<dbReference type="Proteomes" id="UP000314983">
    <property type="component" value="Chromosome 7"/>
</dbReference>
<protein>
    <recommendedName>
        <fullName evidence="4">VWFD domain-containing protein</fullName>
    </recommendedName>
</protein>
<dbReference type="PROSITE" id="PS51233">
    <property type="entry name" value="VWFD"/>
    <property type="match status" value="1"/>
</dbReference>
<keyword evidence="1" id="KW-0677">Repeat</keyword>
<dbReference type="InterPro" id="IPR050780">
    <property type="entry name" value="Mucin_vWF_Thrombospondin_sf"/>
</dbReference>
<reference evidence="5" key="5">
    <citation type="submission" date="2025-09" db="UniProtKB">
        <authorList>
            <consortium name="Ensembl"/>
        </authorList>
    </citation>
    <scope>IDENTIFICATION</scope>
</reference>
<dbReference type="GO" id="GO:0031012">
    <property type="term" value="C:extracellular matrix"/>
    <property type="evidence" value="ECO:0007669"/>
    <property type="project" value="TreeGrafter"/>
</dbReference>
<reference evidence="5" key="3">
    <citation type="submission" date="2020-05" db="EMBL/GenBank/DDBJ databases">
        <title>Electrophorus electricus (electric eel) genome, fEleEle1, primary haplotype.</title>
        <authorList>
            <person name="Myers G."/>
            <person name="Meyer A."/>
            <person name="Fedrigo O."/>
            <person name="Formenti G."/>
            <person name="Rhie A."/>
            <person name="Tracey A."/>
            <person name="Sims Y."/>
            <person name="Jarvis E.D."/>
        </authorList>
    </citation>
    <scope>NUCLEOTIDE SEQUENCE [LARGE SCALE GENOMIC DNA]</scope>
</reference>
<dbReference type="PANTHER" id="PTHR11339">
    <property type="entry name" value="EXTRACELLULAR MATRIX GLYCOPROTEIN RELATED"/>
    <property type="match status" value="1"/>
</dbReference>
<dbReference type="Ensembl" id="ENSEEET00000032651.2">
    <property type="protein sequence ID" value="ENSEEEP00000032263.2"/>
    <property type="gene ID" value="ENSEEEG00000015382.2"/>
</dbReference>
<dbReference type="Pfam" id="PF08742">
    <property type="entry name" value="C8"/>
    <property type="match status" value="1"/>
</dbReference>
<dbReference type="InterPro" id="IPR001007">
    <property type="entry name" value="VWF_dom"/>
</dbReference>
<dbReference type="SMART" id="SM00832">
    <property type="entry name" value="C8"/>
    <property type="match status" value="1"/>
</dbReference>
<dbReference type="InterPro" id="IPR014853">
    <property type="entry name" value="VWF/SSPO/ZAN-like_Cys-rich_dom"/>
</dbReference>
<reference evidence="6" key="1">
    <citation type="journal article" date="2014" name="Science">
        <title>Nonhuman genetics. Genomic basis for the convergent evolution of electric organs.</title>
        <authorList>
            <person name="Gallant J.R."/>
            <person name="Traeger L.L."/>
            <person name="Volkening J.D."/>
            <person name="Moffett H."/>
            <person name="Chen P.H."/>
            <person name="Novina C.D."/>
            <person name="Phillips G.N.Jr."/>
            <person name="Anand R."/>
            <person name="Wells G.B."/>
            <person name="Pinch M."/>
            <person name="Guth R."/>
            <person name="Unguez G.A."/>
            <person name="Albert J.S."/>
            <person name="Zakon H.H."/>
            <person name="Samanta M.P."/>
            <person name="Sussman M.R."/>
        </authorList>
    </citation>
    <scope>NUCLEOTIDE SEQUENCE [LARGE SCALE GENOMIC DNA]</scope>
</reference>